<dbReference type="InterPro" id="IPR036876">
    <property type="entry name" value="UVR_dom_sf"/>
</dbReference>
<evidence type="ECO:0000259" key="15">
    <source>
        <dbReference type="PROSITE" id="PS51192"/>
    </source>
</evidence>
<keyword evidence="7 12" id="KW-0067">ATP-binding</keyword>
<comment type="subunit">
    <text evidence="10 12 13">Forms a heterotetramer with UvrA during the search for lesions. Interacts with UvrC in an incision complex.</text>
</comment>
<dbReference type="Pfam" id="PF17757">
    <property type="entry name" value="UvrB_inter"/>
    <property type="match status" value="1"/>
</dbReference>
<sequence>MNKFKLVSSFKPTGDQPEAIDKLIEGIKVKHKHQVLLGVTGSGKTFTVANVIHKLNLPTLVISHNKTLAGQLYQEFRDFFPENAISYFVSYYDYYQPEAYIPHSDTYIEKETAINEEIDKLRLKATANLLTRSDTLVVASVSSIYNIGSPEKYGYFAIKLKVKDQLDRIDLFSKLTQLQYSRGSYEFVRGTFRVRGDSIDIYPAYTDIAYRIQLKGNIIYKIVELDPLTGMQETELNEFELFPAKHYIADPDQQKETFKVIRRDLHEQVNKFKNENKLIEAQRLNQRVNFDLEMLNELGYVNGIENYSRYFDGRAPGEPPYSLMDYFNYRYKNNWLLVIDESHMTIPQIRGMYKGDMSRKKTLIDYGFRLPAAIDNRPLRFDEYLRRTHQTIYTSATPSDWEKSLSQQVVQQLVRPTGLLDPEIEIRSSKNQIRDLISEILIRKQKGERVLVTTFTKKIAEDLSKFIGDYQELQRLDKDLAQEAEKLNLKVQYLHSDVDTLDRQDILDDLRLGTYDVLVGINLLREGLDLPEVSLVAILDADKEGFLRSETSLIQTMGRAARHENGHVIMYADKVTNSMKKAIDEVSRRRKVQKQYNINNGITPTGISKPIRDKLIERTKKDKNSKQKAEVMIREDYNQLLPNEQIKYIKELTKMMKTAARELNFEEASFLRDKISGMKNL</sequence>
<dbReference type="SMART" id="SM00490">
    <property type="entry name" value="HELICc"/>
    <property type="match status" value="1"/>
</dbReference>
<dbReference type="PROSITE" id="PS50151">
    <property type="entry name" value="UVR"/>
    <property type="match status" value="1"/>
</dbReference>
<evidence type="ECO:0000256" key="9">
    <source>
        <dbReference type="ARBA" id="ARBA00023204"/>
    </source>
</evidence>
<dbReference type="PANTHER" id="PTHR24029:SF0">
    <property type="entry name" value="UVRABC SYSTEM PROTEIN B"/>
    <property type="match status" value="1"/>
</dbReference>
<comment type="subcellular location">
    <subcellularLocation>
        <location evidence="1 12 13">Cytoplasm</location>
    </subcellularLocation>
</comment>
<evidence type="ECO:0000256" key="4">
    <source>
        <dbReference type="ARBA" id="ARBA00022741"/>
    </source>
</evidence>
<dbReference type="GO" id="GO:0006289">
    <property type="term" value="P:nucleotide-excision repair"/>
    <property type="evidence" value="ECO:0007669"/>
    <property type="project" value="UniProtKB-UniRule"/>
</dbReference>
<dbReference type="GO" id="GO:0009380">
    <property type="term" value="C:excinuclease repair complex"/>
    <property type="evidence" value="ECO:0007669"/>
    <property type="project" value="InterPro"/>
</dbReference>
<dbReference type="Pfam" id="PF00271">
    <property type="entry name" value="Helicase_C"/>
    <property type="match status" value="1"/>
</dbReference>
<dbReference type="SMART" id="SM00487">
    <property type="entry name" value="DEXDc"/>
    <property type="match status" value="1"/>
</dbReference>
<dbReference type="AlphaFoldDB" id="A0A2H0BVD5"/>
<dbReference type="InterPro" id="IPR006935">
    <property type="entry name" value="Helicase/UvrB_N"/>
</dbReference>
<feature type="domain" description="UVR" evidence="14">
    <location>
        <begin position="646"/>
        <end position="681"/>
    </location>
</feature>
<dbReference type="SUPFAM" id="SSF52540">
    <property type="entry name" value="P-loop containing nucleoside triphosphate hydrolases"/>
    <property type="match status" value="2"/>
</dbReference>
<dbReference type="Pfam" id="PF12344">
    <property type="entry name" value="UvrB"/>
    <property type="match status" value="1"/>
</dbReference>
<dbReference type="PROSITE" id="PS51192">
    <property type="entry name" value="HELICASE_ATP_BIND_1"/>
    <property type="match status" value="1"/>
</dbReference>
<dbReference type="GO" id="GO:0009381">
    <property type="term" value="F:excinuclease ABC activity"/>
    <property type="evidence" value="ECO:0007669"/>
    <property type="project" value="UniProtKB-UniRule"/>
</dbReference>
<dbReference type="Pfam" id="PF02151">
    <property type="entry name" value="UVR"/>
    <property type="match status" value="1"/>
</dbReference>
<keyword evidence="4 12" id="KW-0547">Nucleotide-binding</keyword>
<dbReference type="Proteomes" id="UP000231246">
    <property type="component" value="Unassembled WGS sequence"/>
</dbReference>
<evidence type="ECO:0000256" key="3">
    <source>
        <dbReference type="ARBA" id="ARBA00022490"/>
    </source>
</evidence>
<evidence type="ECO:0000259" key="14">
    <source>
        <dbReference type="PROSITE" id="PS50151"/>
    </source>
</evidence>
<keyword evidence="6 12" id="KW-0228">DNA excision</keyword>
<feature type="short sequence motif" description="Beta-hairpin" evidence="12">
    <location>
        <begin position="91"/>
        <end position="114"/>
    </location>
</feature>
<evidence type="ECO:0000313" key="17">
    <source>
        <dbReference type="EMBL" id="PIP61564.1"/>
    </source>
</evidence>
<dbReference type="HAMAP" id="MF_00204">
    <property type="entry name" value="UvrB"/>
    <property type="match status" value="1"/>
</dbReference>
<feature type="domain" description="Helicase ATP-binding" evidence="15">
    <location>
        <begin position="25"/>
        <end position="173"/>
    </location>
</feature>
<dbReference type="GO" id="GO:0016887">
    <property type="term" value="F:ATP hydrolysis activity"/>
    <property type="evidence" value="ECO:0007669"/>
    <property type="project" value="InterPro"/>
</dbReference>
<dbReference type="EMBL" id="PCTA01000023">
    <property type="protein sequence ID" value="PIP61564.1"/>
    <property type="molecule type" value="Genomic_DNA"/>
</dbReference>
<gene>
    <name evidence="12" type="primary">uvrB</name>
    <name evidence="17" type="ORF">COW99_03490</name>
</gene>
<dbReference type="InterPro" id="IPR041471">
    <property type="entry name" value="UvrB_inter"/>
</dbReference>
<dbReference type="Gene3D" id="3.40.50.300">
    <property type="entry name" value="P-loop containing nucleotide triphosphate hydrolases"/>
    <property type="match status" value="3"/>
</dbReference>
<keyword evidence="3 12" id="KW-0963">Cytoplasm</keyword>
<evidence type="ECO:0000256" key="7">
    <source>
        <dbReference type="ARBA" id="ARBA00022840"/>
    </source>
</evidence>
<evidence type="ECO:0000256" key="1">
    <source>
        <dbReference type="ARBA" id="ARBA00004496"/>
    </source>
</evidence>
<dbReference type="InterPro" id="IPR014001">
    <property type="entry name" value="Helicase_ATP-bd"/>
</dbReference>
<keyword evidence="5 12" id="KW-0227">DNA damage</keyword>
<dbReference type="InterPro" id="IPR024759">
    <property type="entry name" value="UvrB_YAD/RRR_dom"/>
</dbReference>
<dbReference type="Gene3D" id="4.10.860.10">
    <property type="entry name" value="UVR domain"/>
    <property type="match status" value="1"/>
</dbReference>
<comment type="domain">
    <text evidence="12">The beta-hairpin motif is involved in DNA binding.</text>
</comment>
<keyword evidence="8 12" id="KW-0267">Excision nuclease</keyword>
<reference evidence="17 18" key="1">
    <citation type="submission" date="2017-09" db="EMBL/GenBank/DDBJ databases">
        <title>Depth-based differentiation of microbial function through sediment-hosted aquifers and enrichment of novel symbionts in the deep terrestrial subsurface.</title>
        <authorList>
            <person name="Probst A.J."/>
            <person name="Ladd B."/>
            <person name="Jarett J.K."/>
            <person name="Geller-Mcgrath D.E."/>
            <person name="Sieber C.M."/>
            <person name="Emerson J.B."/>
            <person name="Anantharaman K."/>
            <person name="Thomas B.C."/>
            <person name="Malmstrom R."/>
            <person name="Stieglmeier M."/>
            <person name="Klingl A."/>
            <person name="Woyke T."/>
            <person name="Ryan C.M."/>
            <person name="Banfield J.F."/>
        </authorList>
    </citation>
    <scope>NUCLEOTIDE SEQUENCE [LARGE SCALE GENOMIC DNA]</scope>
    <source>
        <strain evidence="17">CG22_combo_CG10-13_8_21_14_all_38_20</strain>
    </source>
</reference>
<keyword evidence="9 12" id="KW-0234">DNA repair</keyword>
<evidence type="ECO:0000256" key="12">
    <source>
        <dbReference type="HAMAP-Rule" id="MF_00204"/>
    </source>
</evidence>
<dbReference type="GO" id="GO:0005737">
    <property type="term" value="C:cytoplasm"/>
    <property type="evidence" value="ECO:0007669"/>
    <property type="project" value="UniProtKB-SubCell"/>
</dbReference>
<feature type="binding site" evidence="12">
    <location>
        <begin position="38"/>
        <end position="45"/>
    </location>
    <ligand>
        <name>ATP</name>
        <dbReference type="ChEBI" id="CHEBI:30616"/>
    </ligand>
</feature>
<dbReference type="CDD" id="cd17916">
    <property type="entry name" value="DEXHc_UvrB"/>
    <property type="match status" value="1"/>
</dbReference>
<evidence type="ECO:0000256" key="6">
    <source>
        <dbReference type="ARBA" id="ARBA00022769"/>
    </source>
</evidence>
<dbReference type="PANTHER" id="PTHR24029">
    <property type="entry name" value="UVRABC SYSTEM PROTEIN B"/>
    <property type="match status" value="1"/>
</dbReference>
<dbReference type="InterPro" id="IPR001943">
    <property type="entry name" value="UVR_dom"/>
</dbReference>
<proteinExistence type="inferred from homology"/>
<organism evidence="17 18">
    <name type="scientific">Candidatus Roizmanbacteria bacterium CG22_combo_CG10-13_8_21_14_all_38_20</name>
    <dbReference type="NCBI Taxonomy" id="1974862"/>
    <lineage>
        <taxon>Bacteria</taxon>
        <taxon>Candidatus Roizmaniibacteriota</taxon>
    </lineage>
</organism>
<dbReference type="GO" id="GO:0009432">
    <property type="term" value="P:SOS response"/>
    <property type="evidence" value="ECO:0007669"/>
    <property type="project" value="UniProtKB-UniRule"/>
</dbReference>
<name>A0A2H0BVD5_9BACT</name>
<evidence type="ECO:0000256" key="11">
    <source>
        <dbReference type="ARBA" id="ARBA00029504"/>
    </source>
</evidence>
<dbReference type="InterPro" id="IPR004807">
    <property type="entry name" value="UvrB"/>
</dbReference>
<comment type="similarity">
    <text evidence="2 12 13">Belongs to the UvrB family.</text>
</comment>
<evidence type="ECO:0000256" key="10">
    <source>
        <dbReference type="ARBA" id="ARBA00026033"/>
    </source>
</evidence>
<evidence type="ECO:0000313" key="18">
    <source>
        <dbReference type="Proteomes" id="UP000231246"/>
    </source>
</evidence>
<evidence type="ECO:0000256" key="8">
    <source>
        <dbReference type="ARBA" id="ARBA00022881"/>
    </source>
</evidence>
<dbReference type="SUPFAM" id="SSF46600">
    <property type="entry name" value="C-terminal UvrC-binding domain of UvrB"/>
    <property type="match status" value="1"/>
</dbReference>
<evidence type="ECO:0000256" key="2">
    <source>
        <dbReference type="ARBA" id="ARBA00008533"/>
    </source>
</evidence>
<protein>
    <recommendedName>
        <fullName evidence="11 12">UvrABC system protein B</fullName>
        <shortName evidence="12">Protein UvrB</shortName>
    </recommendedName>
    <alternativeName>
        <fullName evidence="12">Excinuclease ABC subunit B</fullName>
    </alternativeName>
</protein>
<dbReference type="GO" id="GO:0003677">
    <property type="term" value="F:DNA binding"/>
    <property type="evidence" value="ECO:0007669"/>
    <property type="project" value="UniProtKB-UniRule"/>
</dbReference>
<dbReference type="GO" id="GO:0005524">
    <property type="term" value="F:ATP binding"/>
    <property type="evidence" value="ECO:0007669"/>
    <property type="project" value="UniProtKB-UniRule"/>
</dbReference>
<dbReference type="Pfam" id="PF04851">
    <property type="entry name" value="ResIII"/>
    <property type="match status" value="1"/>
</dbReference>
<dbReference type="CDD" id="cd18790">
    <property type="entry name" value="SF2_C_UvrB"/>
    <property type="match status" value="1"/>
</dbReference>
<feature type="domain" description="Helicase C-terminal" evidence="16">
    <location>
        <begin position="432"/>
        <end position="611"/>
    </location>
</feature>
<dbReference type="PROSITE" id="PS51194">
    <property type="entry name" value="HELICASE_CTER"/>
    <property type="match status" value="1"/>
</dbReference>
<evidence type="ECO:0000256" key="5">
    <source>
        <dbReference type="ARBA" id="ARBA00022763"/>
    </source>
</evidence>
<dbReference type="InterPro" id="IPR027417">
    <property type="entry name" value="P-loop_NTPase"/>
</dbReference>
<dbReference type="InterPro" id="IPR001650">
    <property type="entry name" value="Helicase_C-like"/>
</dbReference>
<dbReference type="NCBIfam" id="NF003673">
    <property type="entry name" value="PRK05298.1"/>
    <property type="match status" value="1"/>
</dbReference>
<comment type="function">
    <text evidence="12">The UvrABC repair system catalyzes the recognition and processing of DNA lesions. A damage recognition complex composed of 2 UvrA and 2 UvrB subunits scans DNA for abnormalities. Upon binding of the UvrA(2)B(2) complex to a putative damaged site, the DNA wraps around one UvrB monomer. DNA wrap is dependent on ATP binding by UvrB and probably causes local melting of the DNA helix, facilitating insertion of UvrB beta-hairpin between the DNA strands. Then UvrB probes one DNA strand for the presence of a lesion. If a lesion is found the UvrA subunits dissociate and the UvrB-DNA preincision complex is formed. This complex is subsequently bound by UvrC and the second UvrB is released. If no lesion is found, the DNA wraps around the other UvrB subunit that will check the other stand for damage.</text>
</comment>
<evidence type="ECO:0000256" key="13">
    <source>
        <dbReference type="RuleBase" id="RU003587"/>
    </source>
</evidence>
<dbReference type="NCBIfam" id="TIGR00631">
    <property type="entry name" value="uvrb"/>
    <property type="match status" value="1"/>
</dbReference>
<evidence type="ECO:0000259" key="16">
    <source>
        <dbReference type="PROSITE" id="PS51194"/>
    </source>
</evidence>
<accession>A0A2H0BVD5</accession>
<comment type="caution">
    <text evidence="17">The sequence shown here is derived from an EMBL/GenBank/DDBJ whole genome shotgun (WGS) entry which is preliminary data.</text>
</comment>
<keyword evidence="12 13" id="KW-0742">SOS response</keyword>